<reference evidence="1" key="1">
    <citation type="submission" date="2020-07" db="EMBL/GenBank/DDBJ databases">
        <authorList>
            <person name="Lin J."/>
        </authorList>
    </citation>
    <scope>NUCLEOTIDE SEQUENCE</scope>
</reference>
<proteinExistence type="predicted"/>
<dbReference type="InterPro" id="IPR016197">
    <property type="entry name" value="Chromo-like_dom_sf"/>
</dbReference>
<protein>
    <recommendedName>
        <fullName evidence="2">Chromo domain-containing protein</fullName>
    </recommendedName>
</protein>
<accession>A0A6V7P9R6</accession>
<name>A0A6V7P9R6_ANACO</name>
<organism evidence="1">
    <name type="scientific">Ananas comosus var. bracteatus</name>
    <name type="common">red pineapple</name>
    <dbReference type="NCBI Taxonomy" id="296719"/>
    <lineage>
        <taxon>Eukaryota</taxon>
        <taxon>Viridiplantae</taxon>
        <taxon>Streptophyta</taxon>
        <taxon>Embryophyta</taxon>
        <taxon>Tracheophyta</taxon>
        <taxon>Spermatophyta</taxon>
        <taxon>Magnoliopsida</taxon>
        <taxon>Liliopsida</taxon>
        <taxon>Poales</taxon>
        <taxon>Bromeliaceae</taxon>
        <taxon>Bromelioideae</taxon>
        <taxon>Ananas</taxon>
    </lineage>
</organism>
<evidence type="ECO:0008006" key="2">
    <source>
        <dbReference type="Google" id="ProtNLM"/>
    </source>
</evidence>
<dbReference type="AlphaFoldDB" id="A0A6V7P9R6"/>
<dbReference type="PANTHER" id="PTHR46148:SF60">
    <property type="entry name" value="CHROMO DOMAIN-CONTAINING PROTEIN"/>
    <property type="match status" value="1"/>
</dbReference>
<sequence>MFARAVLRSLWGRVGQTHSSSGNVGLPQALRRHKPDYLGHMAGLGTHRLGLRRVSGRNTWSETFWGPREIESSICRTVRGIRAHWRGGVQDCIATETRGVHDVFHVSNLRKYIRNSTHVLEYEPVELHEDMSYEEYPVCILSREERKLRSRKIPFVKVQWSNHAVREATWELEETMRRMHPHLFESTS</sequence>
<dbReference type="PANTHER" id="PTHR46148">
    <property type="entry name" value="CHROMO DOMAIN-CONTAINING PROTEIN"/>
    <property type="match status" value="1"/>
</dbReference>
<gene>
    <name evidence="1" type="ORF">CB5_LOCUS10754</name>
</gene>
<dbReference type="EMBL" id="LR862146">
    <property type="protein sequence ID" value="CAD1827543.1"/>
    <property type="molecule type" value="Genomic_DNA"/>
</dbReference>
<dbReference type="SUPFAM" id="SSF54160">
    <property type="entry name" value="Chromo domain-like"/>
    <property type="match status" value="1"/>
</dbReference>
<evidence type="ECO:0000313" key="1">
    <source>
        <dbReference type="EMBL" id="CAD1827543.1"/>
    </source>
</evidence>